<dbReference type="PANTHER" id="PTHR33841:SF1">
    <property type="entry name" value="DNA METHYLTRANSFERASE A"/>
    <property type="match status" value="1"/>
</dbReference>
<dbReference type="Pfam" id="PF12950">
    <property type="entry name" value="TaqI_C"/>
    <property type="match status" value="1"/>
</dbReference>
<reference evidence="11" key="1">
    <citation type="submission" date="2020-06" db="EMBL/GenBank/DDBJ databases">
        <title>Unique genomic features of the anaerobic methanotrophic archaea.</title>
        <authorList>
            <person name="Chadwick G.L."/>
            <person name="Skennerton C.T."/>
            <person name="Laso-Perez R."/>
            <person name="Leu A.O."/>
            <person name="Speth D.R."/>
            <person name="Yu H."/>
            <person name="Morgan-Lang C."/>
            <person name="Hatzenpichler R."/>
            <person name="Goudeau D."/>
            <person name="Malmstrom R."/>
            <person name="Brazelton W.J."/>
            <person name="Woyke T."/>
            <person name="Hallam S.J."/>
            <person name="Tyson G.W."/>
            <person name="Wegener G."/>
            <person name="Boetius A."/>
            <person name="Orphan V."/>
        </authorList>
    </citation>
    <scope>NUCLEOTIDE SEQUENCE</scope>
</reference>
<keyword evidence="5" id="KW-0680">Restriction system</keyword>
<gene>
    <name evidence="11" type="ORF">MGEBMHLL_00026</name>
</gene>
<dbReference type="GO" id="GO:0005524">
    <property type="term" value="F:ATP binding"/>
    <property type="evidence" value="ECO:0007669"/>
    <property type="project" value="UniProtKB-KW"/>
</dbReference>
<dbReference type="Pfam" id="PF07669">
    <property type="entry name" value="Eco57I"/>
    <property type="match status" value="1"/>
</dbReference>
<dbReference type="EMBL" id="MT631587">
    <property type="protein sequence ID" value="QNO54617.1"/>
    <property type="molecule type" value="Genomic_DNA"/>
</dbReference>
<dbReference type="GO" id="GO:0009035">
    <property type="term" value="F:type I site-specific deoxyribonuclease activity"/>
    <property type="evidence" value="ECO:0007669"/>
    <property type="project" value="UniProtKB-EC"/>
</dbReference>
<dbReference type="GO" id="GO:0009007">
    <property type="term" value="F:site-specific DNA-methyltransferase (adenine-specific) activity"/>
    <property type="evidence" value="ECO:0007669"/>
    <property type="project" value="UniProtKB-EC"/>
</dbReference>
<dbReference type="PROSITE" id="PS00092">
    <property type="entry name" value="N6_MTASE"/>
    <property type="match status" value="1"/>
</dbReference>
<evidence type="ECO:0000259" key="10">
    <source>
        <dbReference type="Pfam" id="PF12950"/>
    </source>
</evidence>
<feature type="domain" description="Type II methyltransferase M.TaqI-like" evidence="9">
    <location>
        <begin position="453"/>
        <end position="651"/>
    </location>
</feature>
<dbReference type="GO" id="GO:0009307">
    <property type="term" value="P:DNA restriction-modification system"/>
    <property type="evidence" value="ECO:0007669"/>
    <property type="project" value="UniProtKB-KW"/>
</dbReference>
<dbReference type="InterPro" id="IPR050953">
    <property type="entry name" value="N4_N6_ade-DNA_methylase"/>
</dbReference>
<proteinExistence type="predicted"/>
<evidence type="ECO:0000256" key="5">
    <source>
        <dbReference type="ARBA" id="ARBA00022747"/>
    </source>
</evidence>
<name>A0A7G9Z2Y3_9EURY</name>
<keyword evidence="2" id="KW-0489">Methyltransferase</keyword>
<dbReference type="Gene3D" id="3.40.50.150">
    <property type="entry name" value="Vaccinia Virus protein VP39"/>
    <property type="match status" value="1"/>
</dbReference>
<dbReference type="InterPro" id="IPR029063">
    <property type="entry name" value="SAM-dependent_MTases_sf"/>
</dbReference>
<evidence type="ECO:0000313" key="11">
    <source>
        <dbReference type="EMBL" id="QNO54617.1"/>
    </source>
</evidence>
<dbReference type="EC" id="2.1.1.72" evidence="1"/>
<dbReference type="InterPro" id="IPR002052">
    <property type="entry name" value="DNA_methylase_N6_adenine_CS"/>
</dbReference>
<evidence type="ECO:0000256" key="2">
    <source>
        <dbReference type="ARBA" id="ARBA00022603"/>
    </source>
</evidence>
<feature type="domain" description="Restriction endonuclease type I HsdR N-terminal" evidence="8">
    <location>
        <begin position="27"/>
        <end position="139"/>
    </location>
</feature>
<dbReference type="PANTHER" id="PTHR33841">
    <property type="entry name" value="DNA METHYLTRANSFERASE YEEA-RELATED"/>
    <property type="match status" value="1"/>
</dbReference>
<evidence type="ECO:0000256" key="4">
    <source>
        <dbReference type="ARBA" id="ARBA00022691"/>
    </source>
</evidence>
<keyword evidence="4" id="KW-0949">S-adenosyl-L-methionine</keyword>
<dbReference type="InterPro" id="IPR011639">
    <property type="entry name" value="MethylTrfase_TaqI-like_dom"/>
</dbReference>
<evidence type="ECO:0000256" key="1">
    <source>
        <dbReference type="ARBA" id="ARBA00011900"/>
    </source>
</evidence>
<keyword evidence="3" id="KW-0808">Transferase</keyword>
<dbReference type="InterPro" id="IPR025931">
    <property type="entry name" value="TaqI_C"/>
</dbReference>
<sequence length="1019" mass="117571">MTNAPKIIRELVEQFETNLRAYKSPTYKEEQLKHEFLNKFFKALGWDVYNEKNAAPQHRDVIFEDSIKIGGGTKAPDYCFTLAGKRMFFVEAKKPSVDIKKDVHPAFQLRRYAWSAKLPLSILTDFEEFAVYETRTRPQKEDKAGTGRVMYLTYKDYIDQWDEIASRFSYDAVVQGYFDRFAETSEKKRGTQEVDREFLKEIESWRELLAKNIALRNPDVSIYELNYAVQKLLDRIIFLRICEDRGIEPYGQLQTKAEGGDVYMHLLNHFRLAESKYNSGIFNFDFGGDGITPALTIDDKVLKTIIQDLYYPKSPYEFSVLGVEILGNVYEQFLGKVIRLTAGHQAKVETKPEVKKAGGVYYTPQYIVEYIVENTVGKLIAGKTPEEIAGIKVLDPACGSGSFLIGAYSYLLRYHLDWYVSNKPKKHKEAVFQAKENEWYLTTAEKKRILLDNIFGVDIDSQAVEVTKLSLLLKVLEHESRESIDQQMKLGLEGVLPNLGDNIKCGNSLIGPEYYDLGQQQETLFDEAEMRLVNVFDWDDDKKGFGGIMRRGGFDCVVGNPPYVRIQAMKEWAPTEVEFYKKHYASASKGNYDIYVVFVERALQLLNAQGRMGLILPHKFFQAKYGQPLRELTAKGKHLAKIVHFGDQQVFDGATTYTSLLFLDKAGNKNFRYVKVRDLNAWRISGDATDGKIHADKVTGSEWNFVIGPEASLFERMSEMPVKLEDITTGMFVGQQTSADTVYLFKEYQNENEDIVDVWSKELNAWIKIERAVLKPVVRSGNISRYSANPTALVLFPYEVRECNARLYTPTEMREQYPLAWAYLKQNKRLLEGREKGKFNDLQWYRFGRTQNLGMWEQPKLMIPYMITNLAAYYDKNDNFYFINVTTGGYGITIDETMFSYLYLCGLLNSQLLNFYLKQVTTNFRGGYFAANKQFIEQLPIHTINFDDPTEKVQHDKLVALVESMLELQKKYHEARMEQDKELYERQIKLVDAQIDRLVYDLYGLTEEEVKVVEGSGGR</sequence>
<evidence type="ECO:0000256" key="7">
    <source>
        <dbReference type="ARBA" id="ARBA00047942"/>
    </source>
</evidence>
<keyword evidence="6" id="KW-0238">DNA-binding</keyword>
<accession>A0A7G9Z2Y3</accession>
<protein>
    <recommendedName>
        <fullName evidence="1">site-specific DNA-methyltransferase (adenine-specific)</fullName>
        <ecNumber evidence="1">2.1.1.72</ecNumber>
    </recommendedName>
</protein>
<evidence type="ECO:0000256" key="6">
    <source>
        <dbReference type="ARBA" id="ARBA00023125"/>
    </source>
</evidence>
<dbReference type="SUPFAM" id="SSF53335">
    <property type="entry name" value="S-adenosyl-L-methionine-dependent methyltransferases"/>
    <property type="match status" value="1"/>
</dbReference>
<feature type="domain" description="TaqI-like C-terminal specificity" evidence="10">
    <location>
        <begin position="850"/>
        <end position="941"/>
    </location>
</feature>
<dbReference type="PRINTS" id="PR00507">
    <property type="entry name" value="N12N6MTFRASE"/>
</dbReference>
<comment type="catalytic activity">
    <reaction evidence="7">
        <text>a 2'-deoxyadenosine in DNA + S-adenosyl-L-methionine = an N(6)-methyl-2'-deoxyadenosine in DNA + S-adenosyl-L-homocysteine + H(+)</text>
        <dbReference type="Rhea" id="RHEA:15197"/>
        <dbReference type="Rhea" id="RHEA-COMP:12418"/>
        <dbReference type="Rhea" id="RHEA-COMP:12419"/>
        <dbReference type="ChEBI" id="CHEBI:15378"/>
        <dbReference type="ChEBI" id="CHEBI:57856"/>
        <dbReference type="ChEBI" id="CHEBI:59789"/>
        <dbReference type="ChEBI" id="CHEBI:90615"/>
        <dbReference type="ChEBI" id="CHEBI:90616"/>
        <dbReference type="EC" id="2.1.1.72"/>
    </reaction>
</comment>
<dbReference type="InterPro" id="IPR007409">
    <property type="entry name" value="Restrct_endonuc_type1_HsdR_N"/>
</dbReference>
<dbReference type="Pfam" id="PF04313">
    <property type="entry name" value="HSDR_N"/>
    <property type="match status" value="1"/>
</dbReference>
<dbReference type="GO" id="GO:0032259">
    <property type="term" value="P:methylation"/>
    <property type="evidence" value="ECO:0007669"/>
    <property type="project" value="UniProtKB-KW"/>
</dbReference>
<dbReference type="AlphaFoldDB" id="A0A7G9Z2Y3"/>
<organism evidence="11">
    <name type="scientific">Candidatus Methanophaga sp. ANME-1 ERB7</name>
    <dbReference type="NCBI Taxonomy" id="2759913"/>
    <lineage>
        <taxon>Archaea</taxon>
        <taxon>Methanobacteriati</taxon>
        <taxon>Methanobacteriota</taxon>
        <taxon>Stenosarchaea group</taxon>
        <taxon>Methanomicrobia</taxon>
        <taxon>Candidatus Methanophagales</taxon>
        <taxon>Candidatus Methanophagaceae</taxon>
        <taxon>Candidatus Methanophaga</taxon>
    </lineage>
</organism>
<evidence type="ECO:0000256" key="3">
    <source>
        <dbReference type="ARBA" id="ARBA00022679"/>
    </source>
</evidence>
<evidence type="ECO:0000259" key="9">
    <source>
        <dbReference type="Pfam" id="PF07669"/>
    </source>
</evidence>
<dbReference type="GO" id="GO:0003677">
    <property type="term" value="F:DNA binding"/>
    <property type="evidence" value="ECO:0007669"/>
    <property type="project" value="UniProtKB-KW"/>
</dbReference>
<evidence type="ECO:0000259" key="8">
    <source>
        <dbReference type="Pfam" id="PF04313"/>
    </source>
</evidence>